<evidence type="ECO:0000313" key="1">
    <source>
        <dbReference type="EMBL" id="TLQ17955.1"/>
    </source>
</evidence>
<sequence>MLIFMFISLVAGFLLSNQSPINADLSRLVKSPFNSDLVVWLVAVDQAGYGVGSGAENRHDVA</sequence>
<name>A0A5R9CRK1_9LACO</name>
<dbReference type="InterPro" id="IPR006750">
    <property type="entry name" value="YdcZ"/>
</dbReference>
<accession>A0A5R9CRK1</accession>
<comment type="caution">
    <text evidence="1">The sequence shown here is derived from an EMBL/GenBank/DDBJ whole genome shotgun (WGS) entry which is preliminary data.</text>
</comment>
<gene>
    <name evidence="1" type="ORF">FEZ41_10650</name>
</gene>
<reference evidence="1 2" key="1">
    <citation type="submission" date="2019-05" db="EMBL/GenBank/DDBJ databases">
        <title>The metagenome of a microbial culture collection derived from dairy environment covers the genomic content of the human microbiome.</title>
        <authorList>
            <person name="Roder T."/>
            <person name="Wuthrich D."/>
            <person name="Sattari Z."/>
            <person name="Von Ah U."/>
            <person name="Bar C."/>
            <person name="Ronchi F."/>
            <person name="Macpherson A.J."/>
            <person name="Ganal-Vonarburg S.C."/>
            <person name="Bruggmann R."/>
            <person name="Vergeres G."/>
        </authorList>
    </citation>
    <scope>NUCLEOTIDE SEQUENCE [LARGE SCALE GENOMIC DNA]</scope>
    <source>
        <strain evidence="1 2">FAM 1079</strain>
    </source>
</reference>
<evidence type="ECO:0000313" key="2">
    <source>
        <dbReference type="Proteomes" id="UP000305100"/>
    </source>
</evidence>
<dbReference type="OrthoDB" id="7864805at2"/>
<dbReference type="Proteomes" id="UP000305100">
    <property type="component" value="Unassembled WGS sequence"/>
</dbReference>
<dbReference type="RefSeq" id="WP_138467793.1">
    <property type="nucleotide sequence ID" value="NZ_VBSX01000028.1"/>
</dbReference>
<proteinExistence type="predicted"/>
<organism evidence="1 2">
    <name type="scientific">Lentilactobacillus parafarraginis</name>
    <dbReference type="NCBI Taxonomy" id="390842"/>
    <lineage>
        <taxon>Bacteria</taxon>
        <taxon>Bacillati</taxon>
        <taxon>Bacillota</taxon>
        <taxon>Bacilli</taxon>
        <taxon>Lactobacillales</taxon>
        <taxon>Lactobacillaceae</taxon>
        <taxon>Lentilactobacillus</taxon>
    </lineage>
</organism>
<dbReference type="AlphaFoldDB" id="A0A5R9CRK1"/>
<dbReference type="EMBL" id="VBSX01000028">
    <property type="protein sequence ID" value="TLQ17955.1"/>
    <property type="molecule type" value="Genomic_DNA"/>
</dbReference>
<dbReference type="Pfam" id="PF04657">
    <property type="entry name" value="DMT_YdcZ"/>
    <property type="match status" value="1"/>
</dbReference>
<protein>
    <submittedName>
        <fullName evidence="1">Uncharacterized protein</fullName>
    </submittedName>
</protein>